<name>A0A8T0JSP0_PHAAN</name>
<dbReference type="EMBL" id="JABFOF010000009">
    <property type="protein sequence ID" value="KAG2379939.1"/>
    <property type="molecule type" value="Genomic_DNA"/>
</dbReference>
<evidence type="ECO:0000313" key="2">
    <source>
        <dbReference type="EMBL" id="KAG2379939.1"/>
    </source>
</evidence>
<organism evidence="2 3">
    <name type="scientific">Phaseolus angularis</name>
    <name type="common">Azuki bean</name>
    <name type="synonym">Vigna angularis</name>
    <dbReference type="NCBI Taxonomy" id="3914"/>
    <lineage>
        <taxon>Eukaryota</taxon>
        <taxon>Viridiplantae</taxon>
        <taxon>Streptophyta</taxon>
        <taxon>Embryophyta</taxon>
        <taxon>Tracheophyta</taxon>
        <taxon>Spermatophyta</taxon>
        <taxon>Magnoliopsida</taxon>
        <taxon>eudicotyledons</taxon>
        <taxon>Gunneridae</taxon>
        <taxon>Pentapetalae</taxon>
        <taxon>rosids</taxon>
        <taxon>fabids</taxon>
        <taxon>Fabales</taxon>
        <taxon>Fabaceae</taxon>
        <taxon>Papilionoideae</taxon>
        <taxon>50 kb inversion clade</taxon>
        <taxon>NPAAA clade</taxon>
        <taxon>indigoferoid/millettioid clade</taxon>
        <taxon>Phaseoleae</taxon>
        <taxon>Vigna</taxon>
    </lineage>
</organism>
<feature type="region of interest" description="Disordered" evidence="1">
    <location>
        <begin position="137"/>
        <end position="157"/>
    </location>
</feature>
<protein>
    <submittedName>
        <fullName evidence="2">Protein MAIN-LIKE 2</fullName>
    </submittedName>
</protein>
<gene>
    <name evidence="2" type="ORF">HKW66_Vig0167180</name>
</gene>
<proteinExistence type="predicted"/>
<dbReference type="Proteomes" id="UP000743370">
    <property type="component" value="Unassembled WGS sequence"/>
</dbReference>
<dbReference type="AlphaFoldDB" id="A0A8T0JSP0"/>
<comment type="caution">
    <text evidence="2">The sequence shown here is derived from an EMBL/GenBank/DDBJ whole genome shotgun (WGS) entry which is preliminary data.</text>
</comment>
<evidence type="ECO:0000313" key="3">
    <source>
        <dbReference type="Proteomes" id="UP000743370"/>
    </source>
</evidence>
<evidence type="ECO:0000256" key="1">
    <source>
        <dbReference type="SAM" id="MobiDB-lite"/>
    </source>
</evidence>
<accession>A0A8T0JSP0</accession>
<feature type="compositionally biased region" description="Basic residues" evidence="1">
    <location>
        <begin position="137"/>
        <end position="149"/>
    </location>
</feature>
<reference evidence="2 3" key="1">
    <citation type="submission" date="2020-05" db="EMBL/GenBank/DDBJ databases">
        <title>Vigna angularis (adzuki bean) Var. LongXiaoDou No. 4 denovo assembly.</title>
        <authorList>
            <person name="Xiang H."/>
        </authorList>
    </citation>
    <scope>NUCLEOTIDE SEQUENCE [LARGE SCALE GENOMIC DNA]</scope>
    <source>
        <tissue evidence="2">Leaf</tissue>
    </source>
</reference>
<sequence length="157" mass="18073">MELKEDPGPIDNYVLYDQDNHVSSAVWDGHERGVLSYSRLNVGLPKFNQEPDTNCFPFVLKWRGKSGCRTKCNVVSYRKALDSLNPCDVTAMKEIASIADIVSAEGLDSYNRELLDEVKNIVHKCLTEQFEEIPHDKVKKKGNRKRRQKDHLSMEYE</sequence>